<protein>
    <submittedName>
        <fullName evidence="2">Uncharacterized protein</fullName>
    </submittedName>
</protein>
<dbReference type="STRING" id="280093.SAMN05443373_10410"/>
<name>A0A1M5MFE7_9FLAO</name>
<reference evidence="3" key="2">
    <citation type="submission" date="2016-11" db="EMBL/GenBank/DDBJ databases">
        <authorList>
            <person name="Varghese N."/>
            <person name="Submissions S."/>
        </authorList>
    </citation>
    <scope>NUCLEOTIDE SEQUENCE [LARGE SCALE GENOMIC DNA]</scope>
    <source>
        <strain evidence="3">DSM 19729</strain>
    </source>
</reference>
<dbReference type="Proteomes" id="UP000237771">
    <property type="component" value="Unassembled WGS sequence"/>
</dbReference>
<gene>
    <name evidence="1" type="ORF">BC624_10311</name>
    <name evidence="2" type="ORF">SAMN05443373_10410</name>
</gene>
<reference evidence="2" key="1">
    <citation type="submission" date="2016-11" db="EMBL/GenBank/DDBJ databases">
        <authorList>
            <person name="Jaros S."/>
            <person name="Januszkiewicz K."/>
            <person name="Wedrychowicz H."/>
        </authorList>
    </citation>
    <scope>NUCLEOTIDE SEQUENCE [LARGE SCALE GENOMIC DNA]</scope>
    <source>
        <strain evidence="2">DSM 19729</strain>
    </source>
</reference>
<evidence type="ECO:0000313" key="2">
    <source>
        <dbReference type="EMBL" id="SHG76134.1"/>
    </source>
</evidence>
<evidence type="ECO:0000313" key="3">
    <source>
        <dbReference type="Proteomes" id="UP000184384"/>
    </source>
</evidence>
<dbReference type="EMBL" id="FQWO01000004">
    <property type="protein sequence ID" value="SHG76134.1"/>
    <property type="molecule type" value="Genomic_DNA"/>
</dbReference>
<dbReference type="OrthoDB" id="1446962at2"/>
<organism evidence="2 3">
    <name type="scientific">Flavobacterium granuli</name>
    <dbReference type="NCBI Taxonomy" id="280093"/>
    <lineage>
        <taxon>Bacteria</taxon>
        <taxon>Pseudomonadati</taxon>
        <taxon>Bacteroidota</taxon>
        <taxon>Flavobacteriia</taxon>
        <taxon>Flavobacteriales</taxon>
        <taxon>Flavobacteriaceae</taxon>
        <taxon>Flavobacterium</taxon>
    </lineage>
</organism>
<dbReference type="EMBL" id="PVUB01000003">
    <property type="protein sequence ID" value="PRZ24941.1"/>
    <property type="molecule type" value="Genomic_DNA"/>
</dbReference>
<evidence type="ECO:0000313" key="4">
    <source>
        <dbReference type="Proteomes" id="UP000237771"/>
    </source>
</evidence>
<dbReference type="AlphaFoldDB" id="A0A1M5MFE7"/>
<keyword evidence="4" id="KW-1185">Reference proteome</keyword>
<proteinExistence type="predicted"/>
<sequence>MYHNILTQKEYPQHSQIKKVVKLLLEFIAIDTIYFSKHFEQPSNIGIITVILSKSSPHFYEDVCEYAWKIFKSHPEFSFAIFDNRWVKLELKRCNPFLIMNCSESQLVYGATNHKSVNVKKINIKQLIKKTGKRFQIYTSSCNVIDRDLRYYRSNHFLMAAYNMHQQFRYLFISVSWFLSGEWSFDQSLKEQQSHLRMFSSLLGNTFDSEK</sequence>
<dbReference type="RefSeq" id="WP_072942143.1">
    <property type="nucleotide sequence ID" value="NZ_FQWO01000004.1"/>
</dbReference>
<evidence type="ECO:0000313" key="1">
    <source>
        <dbReference type="EMBL" id="PRZ24941.1"/>
    </source>
</evidence>
<accession>A0A1M5MFE7</accession>
<reference evidence="1 4" key="3">
    <citation type="submission" date="2018-03" db="EMBL/GenBank/DDBJ databases">
        <title>Genomic Encyclopedia of Archaeal and Bacterial Type Strains, Phase II (KMG-II): from individual species to whole genera.</title>
        <authorList>
            <person name="Goeker M."/>
        </authorList>
    </citation>
    <scope>NUCLEOTIDE SEQUENCE [LARGE SCALE GENOMIC DNA]</scope>
    <source>
        <strain evidence="1 4">DSM 17797</strain>
    </source>
</reference>
<dbReference type="Proteomes" id="UP000184384">
    <property type="component" value="Unassembled WGS sequence"/>
</dbReference>